<organism evidence="3 4">
    <name type="scientific">Arthrobacter citreus</name>
    <dbReference type="NCBI Taxonomy" id="1670"/>
    <lineage>
        <taxon>Bacteria</taxon>
        <taxon>Bacillati</taxon>
        <taxon>Actinomycetota</taxon>
        <taxon>Actinomycetes</taxon>
        <taxon>Micrococcales</taxon>
        <taxon>Micrococcaceae</taxon>
        <taxon>Arthrobacter</taxon>
    </lineage>
</organism>
<dbReference type="SMART" id="SM00880">
    <property type="entry name" value="CHAD"/>
    <property type="match status" value="1"/>
</dbReference>
<feature type="region of interest" description="Disordered" evidence="1">
    <location>
        <begin position="165"/>
        <end position="186"/>
    </location>
</feature>
<evidence type="ECO:0000313" key="3">
    <source>
        <dbReference type="EMBL" id="WZP15144.1"/>
    </source>
</evidence>
<evidence type="ECO:0000259" key="2">
    <source>
        <dbReference type="PROSITE" id="PS51708"/>
    </source>
</evidence>
<dbReference type="PROSITE" id="PS51708">
    <property type="entry name" value="CHAD"/>
    <property type="match status" value="1"/>
</dbReference>
<sequence length="280" mass="31610">MAYLSEQFQAMLAEDPRVRTNRADAVHKMRVSTRRMRSAMASYQKVLAPDPSRAVRNELKWLAGVLGAARDAQVLRARLHSLLDTQPTELVMGPVRQRIDEELLADYSSALAEVARVLDSGRYRRLLEDLELVISQPDFTAAADAPAAETAGRMLRRDRRRLHQQVRDARSARNHDHRAESLHEARKDAKRLRYAAEVARPVRTPGAAELISGAEHVQKILGEHQDSVVSREFLRRLGAGSARSGANGFTYGRLHALEEERGETAHKQFRRAWSNFPRVV</sequence>
<dbReference type="Proteomes" id="UP001448858">
    <property type="component" value="Chromosome"/>
</dbReference>
<protein>
    <submittedName>
        <fullName evidence="3">CHAD domain-containing protein</fullName>
    </submittedName>
</protein>
<name>A0ABZ2ZWD3_9MICC</name>
<reference evidence="3 4" key="1">
    <citation type="submission" date="2024-04" db="EMBL/GenBank/DDBJ databases">
        <title>Arthrobacter sp. from Plains bison fecal sample.</title>
        <authorList>
            <person name="Ruzzini A."/>
        </authorList>
    </citation>
    <scope>NUCLEOTIDE SEQUENCE [LARGE SCALE GENOMIC DNA]</scope>
    <source>
        <strain evidence="3 4">EINP1</strain>
    </source>
</reference>
<evidence type="ECO:0000313" key="4">
    <source>
        <dbReference type="Proteomes" id="UP001448858"/>
    </source>
</evidence>
<evidence type="ECO:0000256" key="1">
    <source>
        <dbReference type="SAM" id="MobiDB-lite"/>
    </source>
</evidence>
<keyword evidence="4" id="KW-1185">Reference proteome</keyword>
<dbReference type="RefSeq" id="WP_342022812.1">
    <property type="nucleotide sequence ID" value="NZ_CP151657.1"/>
</dbReference>
<dbReference type="Pfam" id="PF05235">
    <property type="entry name" value="CHAD"/>
    <property type="match status" value="1"/>
</dbReference>
<dbReference type="InterPro" id="IPR007899">
    <property type="entry name" value="CHAD_dom"/>
</dbReference>
<proteinExistence type="predicted"/>
<gene>
    <name evidence="3" type="ORF">AAE021_13280</name>
</gene>
<dbReference type="InterPro" id="IPR038186">
    <property type="entry name" value="CHAD_dom_sf"/>
</dbReference>
<feature type="domain" description="CHAD" evidence="2">
    <location>
        <begin position="1"/>
        <end position="278"/>
    </location>
</feature>
<accession>A0ABZ2ZWD3</accession>
<dbReference type="PANTHER" id="PTHR39339">
    <property type="entry name" value="SLR1444 PROTEIN"/>
    <property type="match status" value="1"/>
</dbReference>
<dbReference type="PANTHER" id="PTHR39339:SF1">
    <property type="entry name" value="CHAD DOMAIN-CONTAINING PROTEIN"/>
    <property type="match status" value="1"/>
</dbReference>
<dbReference type="EMBL" id="CP151657">
    <property type="protein sequence ID" value="WZP15144.1"/>
    <property type="molecule type" value="Genomic_DNA"/>
</dbReference>
<dbReference type="Gene3D" id="1.40.20.10">
    <property type="entry name" value="CHAD domain"/>
    <property type="match status" value="1"/>
</dbReference>